<name>A0A226BZW5_9FIRM</name>
<dbReference type="Proteomes" id="UP000214588">
    <property type="component" value="Unassembled WGS sequence"/>
</dbReference>
<dbReference type="RefSeq" id="WP_089023652.1">
    <property type="nucleotide sequence ID" value="NZ_NIQC01000014.1"/>
</dbReference>
<dbReference type="AlphaFoldDB" id="A0A226BZW5"/>
<dbReference type="EMBL" id="NIQC01000014">
    <property type="protein sequence ID" value="OWZ83637.1"/>
    <property type="molecule type" value="Genomic_DNA"/>
</dbReference>
<evidence type="ECO:0008006" key="4">
    <source>
        <dbReference type="Google" id="ProtNLM"/>
    </source>
</evidence>
<dbReference type="InterPro" id="IPR005585">
    <property type="entry name" value="DUF327"/>
</dbReference>
<comment type="caution">
    <text evidence="2">The sequence shown here is derived from an EMBL/GenBank/DDBJ whole genome shotgun (WGS) entry which is preliminary data.</text>
</comment>
<accession>A0A226BZW5</accession>
<keyword evidence="3" id="KW-1185">Reference proteome</keyword>
<dbReference type="Gene3D" id="1.20.120.490">
    <property type="entry name" value="Hypothetical protein TM1646-like domain"/>
    <property type="match status" value="1"/>
</dbReference>
<protein>
    <recommendedName>
        <fullName evidence="4">DUF327 domain-containing protein</fullName>
    </recommendedName>
</protein>
<organism evidence="2 3">
    <name type="scientific">Natranaerobius trueperi</name>
    <dbReference type="NCBI Taxonomy" id="759412"/>
    <lineage>
        <taxon>Bacteria</taxon>
        <taxon>Bacillati</taxon>
        <taxon>Bacillota</taxon>
        <taxon>Clostridia</taxon>
        <taxon>Natranaerobiales</taxon>
        <taxon>Natranaerobiaceae</taxon>
        <taxon>Natranaerobius</taxon>
    </lineage>
</organism>
<dbReference type="InterPro" id="IPR024042">
    <property type="entry name" value="TM1646-like_dom_sf"/>
</dbReference>
<sequence>MERVRPVPRISEIGNGRREGHGKVIGKAKNKKVSKKITNFQTQFSKAKSKEMTDELDELWQDIKNKGEQLADNMSWDSFIAYRDSIKNFMKTFLGEAYQVLGSRGRTRFGNQKIYIHIKKIDEKLVELGEDVIKGEKDKVDLISKIDEIRGLLLDLYQ</sequence>
<dbReference type="Pfam" id="PF03885">
    <property type="entry name" value="DUF327"/>
    <property type="match status" value="1"/>
</dbReference>
<proteinExistence type="predicted"/>
<reference evidence="2 3" key="1">
    <citation type="submission" date="2017-06" db="EMBL/GenBank/DDBJ databases">
        <title>Draft Genome Sequence of Natranaerobius trueperi halophilic, alkalithermophilic bacteria from soda lakes.</title>
        <authorList>
            <person name="Zhao B."/>
        </authorList>
    </citation>
    <scope>NUCLEOTIDE SEQUENCE [LARGE SCALE GENOMIC DNA]</scope>
    <source>
        <strain evidence="2 3">DSM 18760</strain>
    </source>
</reference>
<evidence type="ECO:0000313" key="2">
    <source>
        <dbReference type="EMBL" id="OWZ83637.1"/>
    </source>
</evidence>
<dbReference type="OrthoDB" id="1680946at2"/>
<evidence type="ECO:0000313" key="3">
    <source>
        <dbReference type="Proteomes" id="UP000214588"/>
    </source>
</evidence>
<dbReference type="SUPFAM" id="SSF158397">
    <property type="entry name" value="TM1646-like"/>
    <property type="match status" value="1"/>
</dbReference>
<feature type="region of interest" description="Disordered" evidence="1">
    <location>
        <begin position="1"/>
        <end position="30"/>
    </location>
</feature>
<gene>
    <name evidence="2" type="ORF">CDO51_07395</name>
</gene>
<evidence type="ECO:0000256" key="1">
    <source>
        <dbReference type="SAM" id="MobiDB-lite"/>
    </source>
</evidence>